<evidence type="ECO:0000313" key="8">
    <source>
        <dbReference type="Proteomes" id="UP000283325"/>
    </source>
</evidence>
<evidence type="ECO:0000256" key="2">
    <source>
        <dbReference type="ARBA" id="ARBA00023125"/>
    </source>
</evidence>
<keyword evidence="1" id="KW-0805">Transcription regulation</keyword>
<evidence type="ECO:0000313" key="10">
    <source>
        <dbReference type="Proteomes" id="UP000284152"/>
    </source>
</evidence>
<keyword evidence="3" id="KW-0804">Transcription</keyword>
<evidence type="ECO:0000313" key="6">
    <source>
        <dbReference type="EMBL" id="RHK59839.1"/>
    </source>
</evidence>
<evidence type="ECO:0000256" key="3">
    <source>
        <dbReference type="ARBA" id="ARBA00023163"/>
    </source>
</evidence>
<dbReference type="RefSeq" id="WP_117657205.1">
    <property type="nucleotide sequence ID" value="NZ_AP031430.1"/>
</dbReference>
<sequence>MRSCAEKADHNHEALEAFIDYDHDFHLKIVEYMGNTEFEDLYQRLIYMIRLTSNTALSKKGEFKEH</sequence>
<evidence type="ECO:0000256" key="1">
    <source>
        <dbReference type="ARBA" id="ARBA00023015"/>
    </source>
</evidence>
<dbReference type="Proteomes" id="UP000283652">
    <property type="component" value="Unassembled WGS sequence"/>
</dbReference>
<evidence type="ECO:0000313" key="5">
    <source>
        <dbReference type="EMBL" id="RGR55819.1"/>
    </source>
</evidence>
<dbReference type="EMBL" id="QRUK01000032">
    <property type="protein sequence ID" value="RGR55819.1"/>
    <property type="molecule type" value="Genomic_DNA"/>
</dbReference>
<dbReference type="SUPFAM" id="SSF48008">
    <property type="entry name" value="GntR ligand-binding domain-like"/>
    <property type="match status" value="1"/>
</dbReference>
<dbReference type="Pfam" id="PF07729">
    <property type="entry name" value="FCD"/>
    <property type="match status" value="1"/>
</dbReference>
<evidence type="ECO:0000259" key="4">
    <source>
        <dbReference type="Pfam" id="PF07729"/>
    </source>
</evidence>
<dbReference type="Proteomes" id="UP000283325">
    <property type="component" value="Unassembled WGS sequence"/>
</dbReference>
<dbReference type="Proteomes" id="UP000284152">
    <property type="component" value="Unassembled WGS sequence"/>
</dbReference>
<dbReference type="InterPro" id="IPR011711">
    <property type="entry name" value="GntR_C"/>
</dbReference>
<feature type="domain" description="GntR C-terminal" evidence="4">
    <location>
        <begin position="7"/>
        <end position="62"/>
    </location>
</feature>
<dbReference type="Gene3D" id="1.20.120.530">
    <property type="entry name" value="GntR ligand-binding domain-like"/>
    <property type="match status" value="1"/>
</dbReference>
<gene>
    <name evidence="6" type="ORF">DW054_15540</name>
    <name evidence="5" type="ORF">DWY33_13385</name>
    <name evidence="7" type="ORF">DWZ98_08145</name>
</gene>
<dbReference type="AlphaFoldDB" id="A0A415H1E2"/>
<reference evidence="8 9" key="1">
    <citation type="submission" date="2018-08" db="EMBL/GenBank/DDBJ databases">
        <title>A genome reference for cultivated species of the human gut microbiota.</title>
        <authorList>
            <person name="Zou Y."/>
            <person name="Xue W."/>
            <person name="Luo G."/>
        </authorList>
    </citation>
    <scope>NUCLEOTIDE SEQUENCE [LARGE SCALE GENOMIC DNA]</scope>
    <source>
        <strain evidence="5 9">AF25-11</strain>
        <strain evidence="7 8">AF36-1BH</strain>
        <strain evidence="6 10">AF42-21</strain>
    </source>
</reference>
<evidence type="ECO:0000313" key="9">
    <source>
        <dbReference type="Proteomes" id="UP000283652"/>
    </source>
</evidence>
<accession>A0A415H1E2</accession>
<name>A0A415H1E2_9FIRM</name>
<comment type="caution">
    <text evidence="6">The sequence shown here is derived from an EMBL/GenBank/DDBJ whole genome shotgun (WGS) entry which is preliminary data.</text>
</comment>
<protein>
    <recommendedName>
        <fullName evidence="4">GntR C-terminal domain-containing protein</fullName>
    </recommendedName>
</protein>
<proteinExistence type="predicted"/>
<dbReference type="InterPro" id="IPR008920">
    <property type="entry name" value="TF_FadR/GntR_C"/>
</dbReference>
<dbReference type="GO" id="GO:0003677">
    <property type="term" value="F:DNA binding"/>
    <property type="evidence" value="ECO:0007669"/>
    <property type="project" value="UniProtKB-KW"/>
</dbReference>
<dbReference type="EMBL" id="QRPD01000006">
    <property type="protein sequence ID" value="RHL87835.1"/>
    <property type="molecule type" value="Genomic_DNA"/>
</dbReference>
<evidence type="ECO:0000313" key="7">
    <source>
        <dbReference type="EMBL" id="RHL87835.1"/>
    </source>
</evidence>
<keyword evidence="2" id="KW-0238">DNA-binding</keyword>
<dbReference type="EMBL" id="QRNS01000043">
    <property type="protein sequence ID" value="RHK59839.1"/>
    <property type="molecule type" value="Genomic_DNA"/>
</dbReference>
<organism evidence="6 10">
    <name type="scientific">Dorea formicigenerans</name>
    <dbReference type="NCBI Taxonomy" id="39486"/>
    <lineage>
        <taxon>Bacteria</taxon>
        <taxon>Bacillati</taxon>
        <taxon>Bacillota</taxon>
        <taxon>Clostridia</taxon>
        <taxon>Lachnospirales</taxon>
        <taxon>Lachnospiraceae</taxon>
        <taxon>Dorea</taxon>
    </lineage>
</organism>